<protein>
    <recommendedName>
        <fullName evidence="5">Glutathione peroxidase</fullName>
    </recommendedName>
</protein>
<dbReference type="SUPFAM" id="SSF52833">
    <property type="entry name" value="Thioredoxin-like"/>
    <property type="match status" value="1"/>
</dbReference>
<dbReference type="PROSITE" id="PS00460">
    <property type="entry name" value="GLUTATHIONE_PEROXID_1"/>
    <property type="match status" value="1"/>
</dbReference>
<dbReference type="CDD" id="cd00340">
    <property type="entry name" value="GSH_Peroxidase"/>
    <property type="match status" value="1"/>
</dbReference>
<dbReference type="PROSITE" id="PS51355">
    <property type="entry name" value="GLUTATHIONE_PEROXID_3"/>
    <property type="match status" value="1"/>
</dbReference>
<dbReference type="GO" id="GO:0034599">
    <property type="term" value="P:cellular response to oxidative stress"/>
    <property type="evidence" value="ECO:0007669"/>
    <property type="project" value="TreeGrafter"/>
</dbReference>
<accession>A0A5J6SKV0</accession>
<feature type="active site" evidence="4">
    <location>
        <position position="36"/>
    </location>
</feature>
<dbReference type="InterPro" id="IPR013766">
    <property type="entry name" value="Thioredoxin_domain"/>
</dbReference>
<name>A0A5J6SKV0_9BACI</name>
<dbReference type="AlphaFoldDB" id="A0A5J6SKV0"/>
<dbReference type="InterPro" id="IPR036249">
    <property type="entry name" value="Thioredoxin-like_sf"/>
</dbReference>
<dbReference type="FunFam" id="3.40.30.10:FF:000010">
    <property type="entry name" value="Glutathione peroxidase"/>
    <property type="match status" value="1"/>
</dbReference>
<evidence type="ECO:0000256" key="3">
    <source>
        <dbReference type="ARBA" id="ARBA00023002"/>
    </source>
</evidence>
<dbReference type="PIRSF" id="PIRSF000303">
    <property type="entry name" value="Glutathion_perox"/>
    <property type="match status" value="1"/>
</dbReference>
<keyword evidence="2 5" id="KW-0575">Peroxidase</keyword>
<dbReference type="GO" id="GO:0004601">
    <property type="term" value="F:peroxidase activity"/>
    <property type="evidence" value="ECO:0007669"/>
    <property type="project" value="UniProtKB-KW"/>
</dbReference>
<dbReference type="PRINTS" id="PR01011">
    <property type="entry name" value="GLUTPROXDASE"/>
</dbReference>
<dbReference type="InterPro" id="IPR000889">
    <property type="entry name" value="Glutathione_peroxidase"/>
</dbReference>
<evidence type="ECO:0000256" key="5">
    <source>
        <dbReference type="RuleBase" id="RU000499"/>
    </source>
</evidence>
<evidence type="ECO:0000256" key="2">
    <source>
        <dbReference type="ARBA" id="ARBA00022559"/>
    </source>
</evidence>
<dbReference type="Gene3D" id="3.40.30.10">
    <property type="entry name" value="Glutaredoxin"/>
    <property type="match status" value="1"/>
</dbReference>
<feature type="domain" description="Thioredoxin" evidence="6">
    <location>
        <begin position="1"/>
        <end position="159"/>
    </location>
</feature>
<organism evidence="7 8">
    <name type="scientific">Psychrobacillus glaciei</name>
    <dbReference type="NCBI Taxonomy" id="2283160"/>
    <lineage>
        <taxon>Bacteria</taxon>
        <taxon>Bacillati</taxon>
        <taxon>Bacillota</taxon>
        <taxon>Bacilli</taxon>
        <taxon>Bacillales</taxon>
        <taxon>Bacillaceae</taxon>
        <taxon>Psychrobacillus</taxon>
    </lineage>
</organism>
<evidence type="ECO:0000313" key="7">
    <source>
        <dbReference type="EMBL" id="QFF97354.1"/>
    </source>
</evidence>
<dbReference type="KEGG" id="psyo:PB01_00055"/>
<reference evidence="7 8" key="1">
    <citation type="submission" date="2018-07" db="EMBL/GenBank/DDBJ databases">
        <title>Complete genome sequence of Psychrobacillus sp. PB01, isolated from iceberg, and comparative genome analysis of Psychrobacillus strains.</title>
        <authorList>
            <person name="Lee P.C."/>
        </authorList>
    </citation>
    <scope>NUCLEOTIDE SEQUENCE [LARGE SCALE GENOMIC DNA]</scope>
    <source>
        <strain evidence="7 8">PB01</strain>
    </source>
</reference>
<evidence type="ECO:0000256" key="1">
    <source>
        <dbReference type="ARBA" id="ARBA00006926"/>
    </source>
</evidence>
<proteinExistence type="inferred from homology"/>
<evidence type="ECO:0000313" key="8">
    <source>
        <dbReference type="Proteomes" id="UP000325517"/>
    </source>
</evidence>
<dbReference type="RefSeq" id="WP_151698306.1">
    <property type="nucleotide sequence ID" value="NZ_CP031223.1"/>
</dbReference>
<gene>
    <name evidence="7" type="ORF">PB01_00055</name>
</gene>
<dbReference type="InterPro" id="IPR029759">
    <property type="entry name" value="GPX_AS"/>
</dbReference>
<keyword evidence="3 5" id="KW-0560">Oxidoreductase</keyword>
<keyword evidence="8" id="KW-1185">Reference proteome</keyword>
<dbReference type="PROSITE" id="PS51352">
    <property type="entry name" value="THIOREDOXIN_2"/>
    <property type="match status" value="1"/>
</dbReference>
<comment type="similarity">
    <text evidence="1 5">Belongs to the glutathione peroxidase family.</text>
</comment>
<dbReference type="OrthoDB" id="9789406at2"/>
<dbReference type="Proteomes" id="UP000325517">
    <property type="component" value="Chromosome"/>
</dbReference>
<evidence type="ECO:0000256" key="4">
    <source>
        <dbReference type="PIRSR" id="PIRSR000303-1"/>
    </source>
</evidence>
<dbReference type="PANTHER" id="PTHR11592:SF78">
    <property type="entry name" value="GLUTATHIONE PEROXIDASE"/>
    <property type="match status" value="1"/>
</dbReference>
<dbReference type="PANTHER" id="PTHR11592">
    <property type="entry name" value="GLUTATHIONE PEROXIDASE"/>
    <property type="match status" value="1"/>
</dbReference>
<sequence length="159" mass="18409">MTTIYDFTVKNTKGEDVSLNIYKDKPMIIVNTASHCGFTPQFAELQKLYETYKEEGLIILGFPCDQFNNQEFEEIESTIEFCQLNYGVTFPIFAKVNVKGKEAEPLFQFLVSEKKGFLSEAIKWNFTKFLINKDGKVIDRYAPQTSPSKMLQDIKKQFK</sequence>
<dbReference type="Pfam" id="PF00255">
    <property type="entry name" value="GSHPx"/>
    <property type="match status" value="1"/>
</dbReference>
<evidence type="ECO:0000259" key="6">
    <source>
        <dbReference type="PROSITE" id="PS51352"/>
    </source>
</evidence>
<dbReference type="EMBL" id="CP031223">
    <property type="protein sequence ID" value="QFF97354.1"/>
    <property type="molecule type" value="Genomic_DNA"/>
</dbReference>